<name>A0A0N7ML02_9SACH</name>
<evidence type="ECO:0000313" key="2">
    <source>
        <dbReference type="EMBL" id="CUS20912.1"/>
    </source>
</evidence>
<keyword evidence="3" id="KW-1185">Reference proteome</keyword>
<organism evidence="2 3">
    <name type="scientific">Lachancea quebecensis</name>
    <dbReference type="NCBI Taxonomy" id="1654605"/>
    <lineage>
        <taxon>Eukaryota</taxon>
        <taxon>Fungi</taxon>
        <taxon>Dikarya</taxon>
        <taxon>Ascomycota</taxon>
        <taxon>Saccharomycotina</taxon>
        <taxon>Saccharomycetes</taxon>
        <taxon>Saccharomycetales</taxon>
        <taxon>Saccharomycetaceae</taxon>
        <taxon>Lachancea</taxon>
    </lineage>
</organism>
<dbReference type="AlphaFoldDB" id="A0A0N7ML02"/>
<sequence>MSSLQLSIEPRDNGQEDKSKNGEQVVTVFDLATEIEQSLKTAIKDIQANDKEFKQQYELIEKKLKDLEK</sequence>
<proteinExistence type="predicted"/>
<dbReference type="Proteomes" id="UP000236544">
    <property type="component" value="Unassembled WGS sequence"/>
</dbReference>
<protein>
    <submittedName>
        <fullName evidence="2">LAQU0S02e01200g1_1</fullName>
    </submittedName>
</protein>
<dbReference type="OrthoDB" id="4066296at2759"/>
<gene>
    <name evidence="2" type="ORF">LAQU0_S02e01200g</name>
</gene>
<reference evidence="3" key="1">
    <citation type="submission" date="2015-10" db="EMBL/GenBank/DDBJ databases">
        <authorList>
            <person name="Devillers H."/>
        </authorList>
    </citation>
    <scope>NUCLEOTIDE SEQUENCE [LARGE SCALE GENOMIC DNA]</scope>
</reference>
<accession>A0A0N7ML02</accession>
<dbReference type="EMBL" id="LN890542">
    <property type="protein sequence ID" value="CUS20912.1"/>
    <property type="molecule type" value="Genomic_DNA"/>
</dbReference>
<feature type="compositionally biased region" description="Basic and acidic residues" evidence="1">
    <location>
        <begin position="9"/>
        <end position="21"/>
    </location>
</feature>
<feature type="region of interest" description="Disordered" evidence="1">
    <location>
        <begin position="1"/>
        <end position="22"/>
    </location>
</feature>
<evidence type="ECO:0000256" key="1">
    <source>
        <dbReference type="SAM" id="MobiDB-lite"/>
    </source>
</evidence>
<evidence type="ECO:0000313" key="3">
    <source>
        <dbReference type="Proteomes" id="UP000236544"/>
    </source>
</evidence>